<evidence type="ECO:0000256" key="1">
    <source>
        <dbReference type="ARBA" id="ARBA00022574"/>
    </source>
</evidence>
<dbReference type="InterPro" id="IPR019775">
    <property type="entry name" value="WD40_repeat_CS"/>
</dbReference>
<dbReference type="GO" id="GO:0008360">
    <property type="term" value="P:regulation of cell shape"/>
    <property type="evidence" value="ECO:0007669"/>
    <property type="project" value="TreeGrafter"/>
</dbReference>
<evidence type="ECO:0000256" key="2">
    <source>
        <dbReference type="ARBA" id="ARBA00022737"/>
    </source>
</evidence>
<dbReference type="GO" id="GO:0006357">
    <property type="term" value="P:regulation of transcription by RNA polymerase II"/>
    <property type="evidence" value="ECO:0007669"/>
    <property type="project" value="TreeGrafter"/>
</dbReference>
<evidence type="ECO:0000256" key="4">
    <source>
        <dbReference type="SAM" id="MobiDB-lite"/>
    </source>
</evidence>
<dbReference type="Gene3D" id="2.130.10.10">
    <property type="entry name" value="YVTN repeat-like/Quinoprotein amine dehydrogenase"/>
    <property type="match status" value="2"/>
</dbReference>
<dbReference type="InterPro" id="IPR001680">
    <property type="entry name" value="WD40_rpt"/>
</dbReference>
<dbReference type="PROSITE" id="PS50082">
    <property type="entry name" value="WD_REPEATS_2"/>
    <property type="match status" value="3"/>
</dbReference>
<feature type="region of interest" description="Disordered" evidence="4">
    <location>
        <begin position="412"/>
        <end position="567"/>
    </location>
</feature>
<feature type="non-terminal residue" evidence="5">
    <location>
        <position position="567"/>
    </location>
</feature>
<dbReference type="InterPro" id="IPR036322">
    <property type="entry name" value="WD40_repeat_dom_sf"/>
</dbReference>
<proteinExistence type="predicted"/>
<dbReference type="PANTHER" id="PTHR16266:SF17">
    <property type="entry name" value="BRWD3"/>
    <property type="match status" value="1"/>
</dbReference>
<feature type="compositionally biased region" description="Acidic residues" evidence="4">
    <location>
        <begin position="468"/>
        <end position="489"/>
    </location>
</feature>
<dbReference type="PROSITE" id="PS50294">
    <property type="entry name" value="WD_REPEATS_REGION"/>
    <property type="match status" value="2"/>
</dbReference>
<keyword evidence="6" id="KW-1185">Reference proteome</keyword>
<dbReference type="PROSITE" id="PS00678">
    <property type="entry name" value="WD_REPEATS_1"/>
    <property type="match status" value="1"/>
</dbReference>
<dbReference type="InterPro" id="IPR052060">
    <property type="entry name" value="Bromo_WD_repeat"/>
</dbReference>
<feature type="compositionally biased region" description="Basic residues" evidence="4">
    <location>
        <begin position="437"/>
        <end position="448"/>
    </location>
</feature>
<accession>A0A6S7JIK3</accession>
<dbReference type="Proteomes" id="UP001152795">
    <property type="component" value="Unassembled WGS sequence"/>
</dbReference>
<dbReference type="AlphaFoldDB" id="A0A6S7JIK3"/>
<evidence type="ECO:0000313" key="6">
    <source>
        <dbReference type="Proteomes" id="UP001152795"/>
    </source>
</evidence>
<evidence type="ECO:0000313" key="5">
    <source>
        <dbReference type="EMBL" id="CAB4032205.1"/>
    </source>
</evidence>
<dbReference type="OrthoDB" id="538223at2759"/>
<keyword evidence="1 3" id="KW-0853">WD repeat</keyword>
<dbReference type="Pfam" id="PF00400">
    <property type="entry name" value="WD40"/>
    <property type="match status" value="3"/>
</dbReference>
<feature type="repeat" description="WD" evidence="3">
    <location>
        <begin position="132"/>
        <end position="174"/>
    </location>
</feature>
<keyword evidence="2" id="KW-0677">Repeat</keyword>
<reference evidence="5" key="1">
    <citation type="submission" date="2020-04" db="EMBL/GenBank/DDBJ databases">
        <authorList>
            <person name="Alioto T."/>
            <person name="Alioto T."/>
            <person name="Gomez Garrido J."/>
        </authorList>
    </citation>
    <scope>NUCLEOTIDE SEQUENCE</scope>
    <source>
        <strain evidence="5">A484AB</strain>
    </source>
</reference>
<feature type="region of interest" description="Disordered" evidence="4">
    <location>
        <begin position="318"/>
        <end position="348"/>
    </location>
</feature>
<dbReference type="InterPro" id="IPR015943">
    <property type="entry name" value="WD40/YVTN_repeat-like_dom_sf"/>
</dbReference>
<feature type="compositionally biased region" description="Low complexity" evidence="4">
    <location>
        <begin position="494"/>
        <end position="503"/>
    </location>
</feature>
<sequence length="567" mass="64165">GIFLVTGNTDHNIRIYQLLSGSPERIAELSSHLDHVDSIQFSHSSERFLSGSKDGTARIWYYQRSEWKSFVLNSQQQLAGSSPFRDEDTNKITKIRVTMVGWDLSDQFVITAINDHSVKVWESKTGKLIYVLKSHHDEIFIIEAHPTNPQLLLTAGHDGYIILWNLTVGKIVKKFYNSLEGQGHGAVFDCKFSPDGQRFATTDSHGHLAIYGFGSSEPYQKVPGEQFFHSDYRPVMRDINNHVLDEQTQTAPHLMPPPFLVDVDGNPHPVFYQRLIPGHSSNIRSRRHVVTSPPHVPASPMPPLLARIEEFERGAAFPDPEVLQSPPPGQNAPSLASPGVGSRNRGLLQDGDIEGVRQLNVNIPIIQDATEADTNAWRNRTIVPKLKESEAKWDEERRVLLGRQELLRYLREKKKRPLPSTSRSVSQTDKKAERFLRSRARAKNRRDRPRASEPRPVYNTRAAANTESDVEESGDEEVSILPSDSDDDDVPWHSSSSETSEYSDWTEEVGMNTRQQSESQRPSRRVRRVISSSDEEGETSTRPTKPVKKENDRPKKAPKKKKKKVGD</sequence>
<feature type="repeat" description="WD" evidence="3">
    <location>
        <begin position="97"/>
        <end position="131"/>
    </location>
</feature>
<name>A0A6S7JIK3_PARCT</name>
<dbReference type="EMBL" id="CACRXK020018213">
    <property type="protein sequence ID" value="CAB4032205.1"/>
    <property type="molecule type" value="Genomic_DNA"/>
</dbReference>
<comment type="caution">
    <text evidence="5">The sequence shown here is derived from an EMBL/GenBank/DDBJ whole genome shotgun (WGS) entry which is preliminary data.</text>
</comment>
<feature type="compositionally biased region" description="Basic residues" evidence="4">
    <location>
        <begin position="556"/>
        <end position="567"/>
    </location>
</feature>
<feature type="repeat" description="WD" evidence="3">
    <location>
        <begin position="29"/>
        <end position="60"/>
    </location>
</feature>
<dbReference type="GO" id="GO:0005634">
    <property type="term" value="C:nucleus"/>
    <property type="evidence" value="ECO:0007669"/>
    <property type="project" value="TreeGrafter"/>
</dbReference>
<organism evidence="5 6">
    <name type="scientific">Paramuricea clavata</name>
    <name type="common">Red gorgonian</name>
    <name type="synonym">Violescent sea-whip</name>
    <dbReference type="NCBI Taxonomy" id="317549"/>
    <lineage>
        <taxon>Eukaryota</taxon>
        <taxon>Metazoa</taxon>
        <taxon>Cnidaria</taxon>
        <taxon>Anthozoa</taxon>
        <taxon>Octocorallia</taxon>
        <taxon>Malacalcyonacea</taxon>
        <taxon>Plexauridae</taxon>
        <taxon>Paramuricea</taxon>
    </lineage>
</organism>
<dbReference type="SUPFAM" id="SSF50978">
    <property type="entry name" value="WD40 repeat-like"/>
    <property type="match status" value="1"/>
</dbReference>
<gene>
    <name evidence="5" type="ORF">PACLA_8A052165</name>
</gene>
<dbReference type="PANTHER" id="PTHR16266">
    <property type="entry name" value="WD REPEAT DOMAIN 9"/>
    <property type="match status" value="1"/>
</dbReference>
<protein>
    <submittedName>
        <fullName evidence="5">PH-interacting -like</fullName>
    </submittedName>
</protein>
<dbReference type="SMART" id="SM00320">
    <property type="entry name" value="WD40"/>
    <property type="match status" value="4"/>
</dbReference>
<evidence type="ECO:0000256" key="3">
    <source>
        <dbReference type="PROSITE-ProRule" id="PRU00221"/>
    </source>
</evidence>
<dbReference type="GO" id="GO:0007010">
    <property type="term" value="P:cytoskeleton organization"/>
    <property type="evidence" value="ECO:0007669"/>
    <property type="project" value="TreeGrafter"/>
</dbReference>